<reference evidence="1 2" key="2">
    <citation type="journal article" date="2016" name="Genome Announc.">
        <title>Draft Genome Sequence of a Versatile Hydrocarbon-Degrading Bacterium, Rhodococcus pyridinivorans Strain KG-16, Collected from Oil Fields in India.</title>
        <authorList>
            <person name="Aggarwal R.K."/>
            <person name="Dawar C."/>
            <person name="Phanindranath R."/>
            <person name="Mutnuri L."/>
            <person name="Dayal A.M."/>
        </authorList>
    </citation>
    <scope>NUCLEOTIDE SEQUENCE [LARGE SCALE GENOMIC DNA]</scope>
    <source>
        <strain evidence="1 2">KG-16</strain>
    </source>
</reference>
<comment type="caution">
    <text evidence="1">The sequence shown here is derived from an EMBL/GenBank/DDBJ whole genome shotgun (WGS) entry which is preliminary data.</text>
</comment>
<protein>
    <submittedName>
        <fullName evidence="1">Uncharacterized protein</fullName>
    </submittedName>
</protein>
<accession>A0A0V9UNS4</accession>
<sequence length="78" mass="8091">MLDNSPRLGQTADVVLANGVGSFKVKLGANASAGAFLTANGDGEAIGTTTTGNRVIGRLVRAGVENEIAEYIKHNEKY</sequence>
<evidence type="ECO:0000313" key="2">
    <source>
        <dbReference type="Proteomes" id="UP000053060"/>
    </source>
</evidence>
<proteinExistence type="predicted"/>
<dbReference type="Proteomes" id="UP000053060">
    <property type="component" value="Unassembled WGS sequence"/>
</dbReference>
<dbReference type="AlphaFoldDB" id="A0A0V9UNS4"/>
<dbReference type="PATRIC" id="fig|1441730.3.peg.1202"/>
<dbReference type="EMBL" id="AZXY01000002">
    <property type="protein sequence ID" value="KSZ59670.1"/>
    <property type="molecule type" value="Genomic_DNA"/>
</dbReference>
<gene>
    <name evidence="1" type="ORF">Z045_05740</name>
</gene>
<organism evidence="1 2">
    <name type="scientific">Rhodococcus pyridinivorans KG-16</name>
    <dbReference type="NCBI Taxonomy" id="1441730"/>
    <lineage>
        <taxon>Bacteria</taxon>
        <taxon>Bacillati</taxon>
        <taxon>Actinomycetota</taxon>
        <taxon>Actinomycetes</taxon>
        <taxon>Mycobacteriales</taxon>
        <taxon>Nocardiaceae</taxon>
        <taxon>Rhodococcus</taxon>
    </lineage>
</organism>
<evidence type="ECO:0000313" key="1">
    <source>
        <dbReference type="EMBL" id="KSZ59670.1"/>
    </source>
</evidence>
<reference evidence="2" key="1">
    <citation type="submission" date="2015-01" db="EMBL/GenBank/DDBJ databases">
        <title>Draft genome sequence of Rhodococcus pyridinivorans strain KG-16, a hydrocarbon-degrading bacterium.</title>
        <authorList>
            <person name="Aggarwal R.K."/>
            <person name="Dawar C."/>
        </authorList>
    </citation>
    <scope>NUCLEOTIDE SEQUENCE [LARGE SCALE GENOMIC DNA]</scope>
    <source>
        <strain evidence="2">KG-16</strain>
    </source>
</reference>
<name>A0A0V9UNS4_9NOCA</name>